<comment type="subcellular location">
    <subcellularLocation>
        <location evidence="5">Cytoplasm</location>
    </subcellularLocation>
</comment>
<evidence type="ECO:0000256" key="2">
    <source>
        <dbReference type="ARBA" id="ARBA00022741"/>
    </source>
</evidence>
<keyword evidence="2 5" id="KW-0547">Nucleotide-binding</keyword>
<organism evidence="7 8">
    <name type="scientific">Gillisia lutea</name>
    <dbReference type="NCBI Taxonomy" id="2909668"/>
    <lineage>
        <taxon>Bacteria</taxon>
        <taxon>Pseudomonadati</taxon>
        <taxon>Bacteroidota</taxon>
        <taxon>Flavobacteriia</taxon>
        <taxon>Flavobacteriales</taxon>
        <taxon>Flavobacteriaceae</taxon>
        <taxon>Gillisia</taxon>
    </lineage>
</organism>
<dbReference type="Pfam" id="PF01121">
    <property type="entry name" value="CoaE"/>
    <property type="match status" value="1"/>
</dbReference>
<keyword evidence="5" id="KW-0963">Cytoplasm</keyword>
<keyword evidence="3 5" id="KW-0067">ATP-binding</keyword>
<evidence type="ECO:0000256" key="6">
    <source>
        <dbReference type="NCBIfam" id="TIGR00152"/>
    </source>
</evidence>
<dbReference type="RefSeq" id="WP_236133093.1">
    <property type="nucleotide sequence ID" value="NZ_JAKGTH010000007.1"/>
</dbReference>
<dbReference type="EC" id="2.7.1.24" evidence="5 6"/>
<dbReference type="SUPFAM" id="SSF52540">
    <property type="entry name" value="P-loop containing nucleoside triphosphate hydrolases"/>
    <property type="match status" value="1"/>
</dbReference>
<dbReference type="GO" id="GO:0004140">
    <property type="term" value="F:dephospho-CoA kinase activity"/>
    <property type="evidence" value="ECO:0007669"/>
    <property type="project" value="UniProtKB-EC"/>
</dbReference>
<evidence type="ECO:0000313" key="7">
    <source>
        <dbReference type="EMBL" id="MCF4100939.1"/>
    </source>
</evidence>
<dbReference type="EMBL" id="JAKGTH010000007">
    <property type="protein sequence ID" value="MCF4100939.1"/>
    <property type="molecule type" value="Genomic_DNA"/>
</dbReference>
<keyword evidence="5 7" id="KW-0808">Transferase</keyword>
<dbReference type="InterPro" id="IPR027417">
    <property type="entry name" value="P-loop_NTPase"/>
</dbReference>
<comment type="caution">
    <text evidence="7">The sequence shown here is derived from an EMBL/GenBank/DDBJ whole genome shotgun (WGS) entry which is preliminary data.</text>
</comment>
<feature type="binding site" evidence="5">
    <location>
        <begin position="11"/>
        <end position="16"/>
    </location>
    <ligand>
        <name>ATP</name>
        <dbReference type="ChEBI" id="CHEBI:30616"/>
    </ligand>
</feature>
<comment type="pathway">
    <text evidence="5">Cofactor biosynthesis; coenzyme A biosynthesis; CoA from (R)-pantothenate: step 5/5.</text>
</comment>
<reference evidence="7" key="1">
    <citation type="submission" date="2022-01" db="EMBL/GenBank/DDBJ databases">
        <title>Gillisia lutea sp. nov., isolated from marine plastic residues from the Malvarosa beach (Valencia, Spain).</title>
        <authorList>
            <person name="Vidal-Verdu A."/>
            <person name="Molina-Menor E."/>
            <person name="Satari L."/>
            <person name="Pascual J."/>
            <person name="Pereto J."/>
            <person name="Porcar M."/>
        </authorList>
    </citation>
    <scope>NUCLEOTIDE SEQUENCE</scope>
    <source>
        <strain evidence="7">M10.2A</strain>
    </source>
</reference>
<keyword evidence="5 7" id="KW-0418">Kinase</keyword>
<protein>
    <recommendedName>
        <fullName evidence="5 6">Dephospho-CoA kinase</fullName>
        <ecNumber evidence="5 6">2.7.1.24</ecNumber>
    </recommendedName>
    <alternativeName>
        <fullName evidence="5">Dephosphocoenzyme A kinase</fullName>
    </alternativeName>
</protein>
<proteinExistence type="inferred from homology"/>
<accession>A0ABS9EDH9</accession>
<evidence type="ECO:0000313" key="8">
    <source>
        <dbReference type="Proteomes" id="UP001179363"/>
    </source>
</evidence>
<dbReference type="NCBIfam" id="TIGR00152">
    <property type="entry name" value="dephospho-CoA kinase"/>
    <property type="match status" value="1"/>
</dbReference>
<evidence type="ECO:0000256" key="5">
    <source>
        <dbReference type="HAMAP-Rule" id="MF_00376"/>
    </source>
</evidence>
<keyword evidence="8" id="KW-1185">Reference proteome</keyword>
<comment type="catalytic activity">
    <reaction evidence="5">
        <text>3'-dephospho-CoA + ATP = ADP + CoA + H(+)</text>
        <dbReference type="Rhea" id="RHEA:18245"/>
        <dbReference type="ChEBI" id="CHEBI:15378"/>
        <dbReference type="ChEBI" id="CHEBI:30616"/>
        <dbReference type="ChEBI" id="CHEBI:57287"/>
        <dbReference type="ChEBI" id="CHEBI:57328"/>
        <dbReference type="ChEBI" id="CHEBI:456216"/>
        <dbReference type="EC" id="2.7.1.24"/>
    </reaction>
</comment>
<evidence type="ECO:0000256" key="3">
    <source>
        <dbReference type="ARBA" id="ARBA00022840"/>
    </source>
</evidence>
<name>A0ABS9EDH9_9FLAO</name>
<dbReference type="PANTHER" id="PTHR10695:SF46">
    <property type="entry name" value="BIFUNCTIONAL COENZYME A SYNTHASE-RELATED"/>
    <property type="match status" value="1"/>
</dbReference>
<evidence type="ECO:0000256" key="4">
    <source>
        <dbReference type="ARBA" id="ARBA00022993"/>
    </source>
</evidence>
<dbReference type="PANTHER" id="PTHR10695">
    <property type="entry name" value="DEPHOSPHO-COA KINASE-RELATED"/>
    <property type="match status" value="1"/>
</dbReference>
<keyword evidence="4 5" id="KW-0173">Coenzyme A biosynthesis</keyword>
<evidence type="ECO:0000256" key="1">
    <source>
        <dbReference type="ARBA" id="ARBA00009018"/>
    </source>
</evidence>
<dbReference type="Proteomes" id="UP001179363">
    <property type="component" value="Unassembled WGS sequence"/>
</dbReference>
<dbReference type="PROSITE" id="PS51219">
    <property type="entry name" value="DPCK"/>
    <property type="match status" value="1"/>
</dbReference>
<gene>
    <name evidence="5 7" type="primary">coaE</name>
    <name evidence="7" type="ORF">L1I30_04595</name>
</gene>
<dbReference type="HAMAP" id="MF_00376">
    <property type="entry name" value="Dephospho_CoA_kinase"/>
    <property type="match status" value="1"/>
</dbReference>
<comment type="similarity">
    <text evidence="1 5">Belongs to the CoaE family.</text>
</comment>
<dbReference type="InterPro" id="IPR001977">
    <property type="entry name" value="Depp_CoAkinase"/>
</dbReference>
<dbReference type="CDD" id="cd02022">
    <property type="entry name" value="DPCK"/>
    <property type="match status" value="1"/>
</dbReference>
<comment type="function">
    <text evidence="5">Catalyzes the phosphorylation of the 3'-hydroxyl group of dephosphocoenzyme A to form coenzyme A.</text>
</comment>
<sequence>MRVVGLTGGIGSGKTTVAHMFRDLGVPLYIADDAGKAIMNRSPEVREQLIQLFGEEAYLDDDLNRKYIAGKVFNTPSLLQKLNAIVHPAVAKDFEEWKQRQTAAYVLYEAAILFESGGHKKCDEVILVTSPYQLRISRLQKRDGSSLEEIEARMQHQWPDSRKRELATFELININLDDTKEQVRNLHEILLKADKV</sequence>
<dbReference type="Gene3D" id="3.40.50.300">
    <property type="entry name" value="P-loop containing nucleotide triphosphate hydrolases"/>
    <property type="match status" value="1"/>
</dbReference>